<comment type="caution">
    <text evidence="2">The sequence shown here is derived from an EMBL/GenBank/DDBJ whole genome shotgun (WGS) entry which is preliminary data.</text>
</comment>
<organism evidence="2 3">
    <name type="scientific">Leptospira weilii str. 2006001855</name>
    <dbReference type="NCBI Taxonomy" id="996804"/>
    <lineage>
        <taxon>Bacteria</taxon>
        <taxon>Pseudomonadati</taxon>
        <taxon>Spirochaetota</taxon>
        <taxon>Spirochaetia</taxon>
        <taxon>Leptospirales</taxon>
        <taxon>Leptospiraceae</taxon>
        <taxon>Leptospira</taxon>
    </lineage>
</organism>
<feature type="region of interest" description="Disordered" evidence="1">
    <location>
        <begin position="31"/>
        <end position="50"/>
    </location>
</feature>
<reference evidence="2 3" key="1">
    <citation type="submission" date="2013-01" db="EMBL/GenBank/DDBJ databases">
        <authorList>
            <person name="Harkins D.M."/>
            <person name="Durkin A.S."/>
            <person name="Brinkac L.M."/>
            <person name="Haft D.H."/>
            <person name="Selengut J.D."/>
            <person name="Sanka R."/>
            <person name="DePew J."/>
            <person name="Purushe J."/>
            <person name="Hospenthal D.R."/>
            <person name="Murray C.K."/>
            <person name="Pimentel G."/>
            <person name="Wasfy M."/>
            <person name="Vinetz J.M."/>
            <person name="Sutton G.G."/>
            <person name="Nierman W.C."/>
            <person name="Fouts D.E."/>
        </authorList>
    </citation>
    <scope>NUCLEOTIDE SEQUENCE [LARGE SCALE GENOMIC DNA]</scope>
    <source>
        <strain evidence="2 3">2006001855</strain>
    </source>
</reference>
<accession>M6FQG3</accession>
<sequence length="50" mass="6007">MQLFDLIVFNGVPEYFFPFHKRRVKERGEKSRVFVKAPHDDPESGKIERE</sequence>
<evidence type="ECO:0000256" key="1">
    <source>
        <dbReference type="SAM" id="MobiDB-lite"/>
    </source>
</evidence>
<dbReference type="Proteomes" id="UP000012101">
    <property type="component" value="Unassembled WGS sequence"/>
</dbReference>
<name>M6FQG3_9LEPT</name>
<dbReference type="EMBL" id="AFJM02000028">
    <property type="protein sequence ID" value="EMM73377.1"/>
    <property type="molecule type" value="Genomic_DNA"/>
</dbReference>
<dbReference type="AlphaFoldDB" id="M6FQG3"/>
<evidence type="ECO:0000313" key="3">
    <source>
        <dbReference type="Proteomes" id="UP000012101"/>
    </source>
</evidence>
<evidence type="ECO:0000313" key="2">
    <source>
        <dbReference type="EMBL" id="EMM73377.1"/>
    </source>
</evidence>
<protein>
    <submittedName>
        <fullName evidence="2">Uncharacterized protein</fullName>
    </submittedName>
</protein>
<proteinExistence type="predicted"/>
<gene>
    <name evidence="2" type="ORF">LEP1GSC038_2934</name>
</gene>